<gene>
    <name evidence="4" type="ORF">NS226_07205</name>
</gene>
<accession>A0A175R9M5</accession>
<protein>
    <submittedName>
        <fullName evidence="4">Capsid protein</fullName>
    </submittedName>
</protein>
<comment type="subcellular location">
    <subcellularLocation>
        <location evidence="1">Virion</location>
    </subcellularLocation>
</comment>
<comment type="caution">
    <text evidence="4">The sequence shown here is derived from an EMBL/GenBank/DDBJ whole genome shotgun (WGS) entry which is preliminary data.</text>
</comment>
<dbReference type="SUPFAM" id="SSF56563">
    <property type="entry name" value="Major capsid protein gp5"/>
    <property type="match status" value="1"/>
</dbReference>
<evidence type="ECO:0000313" key="4">
    <source>
        <dbReference type="EMBL" id="KTQ96581.1"/>
    </source>
</evidence>
<dbReference type="NCBIfam" id="TIGR01554">
    <property type="entry name" value="major_cap_HK97"/>
    <property type="match status" value="1"/>
</dbReference>
<name>A0A175R9M5_9HYPH</name>
<evidence type="ECO:0000313" key="5">
    <source>
        <dbReference type="Proteomes" id="UP000078272"/>
    </source>
</evidence>
<dbReference type="EMBL" id="LDPZ01000014">
    <property type="protein sequence ID" value="KTQ96581.1"/>
    <property type="molecule type" value="Genomic_DNA"/>
</dbReference>
<sequence>MTSPLETRSALPLETRDGNDPDPLAAATAAVEELRSASETFRTEQAATAERHATEVRGLTDRIASLETRLNRPGSGGNDQRQEPTVEVRAFTGFVRQGRELLTAEEVRALRTDAQVAGGYLAPDQFEATLLRELVEISPMRQAARVTPVSSGAVILPKRTGRITAKWVGETEDRPGTEPTYGQIEIPVHEMACFVDVSNRLLEDAAVNIEQELAFDFAEEFGRLEAVAFVAGDGIKKPVGIMVDANVATVASGDAAKITPDSLIDLMYALPQAYRGRGSWVMNSRSIAAVRKFKDAGGNFLWADGVGTIADGQASTLLGRPVIEAPDMPDIAAGATPIVYGDFASAYRILDRVGLTVLRDPYTQQTNGVVRFHARRRVGAGVVRPEAVRKLKIGTA</sequence>
<feature type="region of interest" description="Disordered" evidence="2">
    <location>
        <begin position="1"/>
        <end position="23"/>
    </location>
</feature>
<reference evidence="4 5" key="1">
    <citation type="journal article" date="2016" name="Front. Microbiol.">
        <title>Genomic Resource of Rice Seed Associated Bacteria.</title>
        <authorList>
            <person name="Midha S."/>
            <person name="Bansal K."/>
            <person name="Sharma S."/>
            <person name="Kumar N."/>
            <person name="Patil P.P."/>
            <person name="Chaudhry V."/>
            <person name="Patil P.B."/>
        </authorList>
    </citation>
    <scope>NUCLEOTIDE SEQUENCE [LARGE SCALE GENOMIC DNA]</scope>
    <source>
        <strain evidence="4 5">NS226</strain>
    </source>
</reference>
<dbReference type="AlphaFoldDB" id="A0A175R9M5"/>
<dbReference type="InterPro" id="IPR024455">
    <property type="entry name" value="Phage_capsid"/>
</dbReference>
<organism evidence="4 5">
    <name type="scientific">Aureimonas ureilytica</name>
    <dbReference type="NCBI Taxonomy" id="401562"/>
    <lineage>
        <taxon>Bacteria</taxon>
        <taxon>Pseudomonadati</taxon>
        <taxon>Pseudomonadota</taxon>
        <taxon>Alphaproteobacteria</taxon>
        <taxon>Hyphomicrobiales</taxon>
        <taxon>Aurantimonadaceae</taxon>
        <taxon>Aureimonas</taxon>
    </lineage>
</organism>
<dbReference type="Gene3D" id="3.30.2320.10">
    <property type="entry name" value="hypothetical protein PF0899 domain"/>
    <property type="match status" value="1"/>
</dbReference>
<feature type="domain" description="Phage capsid-like C-terminal" evidence="3">
    <location>
        <begin position="118"/>
        <end position="392"/>
    </location>
</feature>
<dbReference type="Proteomes" id="UP000078272">
    <property type="component" value="Unassembled WGS sequence"/>
</dbReference>
<dbReference type="Pfam" id="PF05065">
    <property type="entry name" value="Phage_capsid"/>
    <property type="match status" value="1"/>
</dbReference>
<evidence type="ECO:0000256" key="2">
    <source>
        <dbReference type="SAM" id="MobiDB-lite"/>
    </source>
</evidence>
<dbReference type="OrthoDB" id="9786516at2"/>
<dbReference type="RefSeq" id="WP_058634406.1">
    <property type="nucleotide sequence ID" value="NZ_LDPZ01000014.1"/>
</dbReference>
<evidence type="ECO:0000256" key="1">
    <source>
        <dbReference type="ARBA" id="ARBA00004328"/>
    </source>
</evidence>
<dbReference type="Gene3D" id="3.30.2400.10">
    <property type="entry name" value="Major capsid protein gp5"/>
    <property type="match status" value="1"/>
</dbReference>
<dbReference type="InterPro" id="IPR054612">
    <property type="entry name" value="Phage_capsid-like_C"/>
</dbReference>
<proteinExistence type="predicted"/>
<evidence type="ECO:0000259" key="3">
    <source>
        <dbReference type="Pfam" id="PF05065"/>
    </source>
</evidence>
<dbReference type="PATRIC" id="fig|401562.3.peg.742"/>